<evidence type="ECO:0000313" key="1">
    <source>
        <dbReference type="EMBL" id="QIH78848.1"/>
    </source>
</evidence>
<organism evidence="1 2">
    <name type="scientific">Macrococcoides canis</name>
    <dbReference type="NCBI Taxonomy" id="1855823"/>
    <lineage>
        <taxon>Bacteria</taxon>
        <taxon>Bacillati</taxon>
        <taxon>Bacillota</taxon>
        <taxon>Bacilli</taxon>
        <taxon>Bacillales</taxon>
        <taxon>Staphylococcaceae</taxon>
        <taxon>Macrococcoides</taxon>
    </lineage>
</organism>
<dbReference type="Proteomes" id="UP000501122">
    <property type="component" value="Chromosome"/>
</dbReference>
<gene>
    <name evidence="1" type="ORF">GTN30_09180</name>
</gene>
<dbReference type="PANTHER" id="PTHR13061">
    <property type="entry name" value="DYNACTIN SUBUNIT P25"/>
    <property type="match status" value="1"/>
</dbReference>
<dbReference type="RefSeq" id="WP_164953694.1">
    <property type="nucleotide sequence ID" value="NZ_CP046363.1"/>
</dbReference>
<sequence length="175" mass="18808">MLYEYDGKLPHIDDSAFVAPNAVVTGDVTVGRDATIWYGTVIRGDVAPVSIGNGTNIQDLCCLHQSGGKPLIIEDNVTVGHRVTLHSPVIRKNALIGMDSTILDGAEIGEGAFIGAGSLVPQGKKIPPNTLAFGRPAKVIRELTEEDKAEMAANIERYISKGKQYKKMHEQIENG</sequence>
<dbReference type="CDD" id="cd04645">
    <property type="entry name" value="LbH_gamma_CA_like"/>
    <property type="match status" value="1"/>
</dbReference>
<dbReference type="EMBL" id="CP047363">
    <property type="protein sequence ID" value="QIH78848.1"/>
    <property type="molecule type" value="Genomic_DNA"/>
</dbReference>
<dbReference type="InterPro" id="IPR047324">
    <property type="entry name" value="LbH_gamma_CA-like"/>
</dbReference>
<dbReference type="PANTHER" id="PTHR13061:SF29">
    <property type="entry name" value="GAMMA CARBONIC ANHYDRASE-LIKE 1, MITOCHONDRIAL-RELATED"/>
    <property type="match status" value="1"/>
</dbReference>
<dbReference type="InterPro" id="IPR050484">
    <property type="entry name" value="Transf_Hexapept/Carb_Anhydrase"/>
</dbReference>
<protein>
    <submittedName>
        <fullName evidence="1">Gamma carbonic anhydrase family protein</fullName>
    </submittedName>
</protein>
<reference evidence="1" key="1">
    <citation type="journal article" date="2020" name="Antimicrob. Agents Chemother.">
        <title>The novel macrolide resistance genes mef(D), msr(F) and msr(H) are present on resistance islands in Macrococcus canis, Macrococcus caseolyticus and Staphylococcus aureus.</title>
        <authorList>
            <person name="Schwendener S."/>
            <person name="Dona V."/>
            <person name="Perreten V."/>
        </authorList>
    </citation>
    <scope>NUCLEOTIDE SEQUENCE</scope>
    <source>
        <strain evidence="1">Epi0076A</strain>
    </source>
</reference>
<proteinExistence type="predicted"/>
<dbReference type="SUPFAM" id="SSF51161">
    <property type="entry name" value="Trimeric LpxA-like enzymes"/>
    <property type="match status" value="1"/>
</dbReference>
<dbReference type="AlphaFoldDB" id="A0AAE6X2M6"/>
<dbReference type="InterPro" id="IPR011004">
    <property type="entry name" value="Trimer_LpxA-like_sf"/>
</dbReference>
<dbReference type="InterPro" id="IPR001451">
    <property type="entry name" value="Hexapep"/>
</dbReference>
<name>A0AAE6X2M6_9STAP</name>
<accession>A0AAE6X2M6</accession>
<dbReference type="Pfam" id="PF00132">
    <property type="entry name" value="Hexapep"/>
    <property type="match status" value="2"/>
</dbReference>
<dbReference type="Gene3D" id="2.160.10.10">
    <property type="entry name" value="Hexapeptide repeat proteins"/>
    <property type="match status" value="1"/>
</dbReference>
<evidence type="ECO:0000313" key="2">
    <source>
        <dbReference type="Proteomes" id="UP000501122"/>
    </source>
</evidence>